<reference evidence="3" key="1">
    <citation type="submission" date="2013-08" db="EMBL/GenBank/DDBJ databases">
        <authorList>
            <person name="Mendez C."/>
            <person name="Richter M."/>
            <person name="Ferrer M."/>
            <person name="Sanchez J."/>
        </authorList>
    </citation>
    <scope>NUCLEOTIDE SEQUENCE</scope>
</reference>
<reference evidence="3" key="2">
    <citation type="journal article" date="2014" name="ISME J.">
        <title>Microbial stratification in low pH oxic and suboxic macroscopic growths along an acid mine drainage.</title>
        <authorList>
            <person name="Mendez-Garcia C."/>
            <person name="Mesa V."/>
            <person name="Sprenger R.R."/>
            <person name="Richter M."/>
            <person name="Diez M.S."/>
            <person name="Solano J."/>
            <person name="Bargiela R."/>
            <person name="Golyshina O.V."/>
            <person name="Manteca A."/>
            <person name="Ramos J.L."/>
            <person name="Gallego J.R."/>
            <person name="Llorente I."/>
            <person name="Martins Dos Santos V.A."/>
            <person name="Jensen O.N."/>
            <person name="Pelaez A.I."/>
            <person name="Sanchez J."/>
            <person name="Ferrer M."/>
        </authorList>
    </citation>
    <scope>NUCLEOTIDE SEQUENCE</scope>
</reference>
<dbReference type="PANTHER" id="PTHR43685">
    <property type="entry name" value="GLYCOSYLTRANSFERASE"/>
    <property type="match status" value="1"/>
</dbReference>
<proteinExistence type="predicted"/>
<evidence type="ECO:0000313" key="3">
    <source>
        <dbReference type="EMBL" id="EQD38547.1"/>
    </source>
</evidence>
<dbReference type="EC" id="2.-.-.-" evidence="3"/>
<feature type="coiled-coil region" evidence="1">
    <location>
        <begin position="28"/>
        <end position="55"/>
    </location>
</feature>
<protein>
    <submittedName>
        <fullName evidence="3">Glycosyl transferase, family 2 domain protein</fullName>
        <ecNumber evidence="3">2.-.-.-</ecNumber>
    </submittedName>
</protein>
<dbReference type="EMBL" id="AUZX01012643">
    <property type="protein sequence ID" value="EQD38547.1"/>
    <property type="molecule type" value="Genomic_DNA"/>
</dbReference>
<evidence type="ECO:0000259" key="2">
    <source>
        <dbReference type="Pfam" id="PF00535"/>
    </source>
</evidence>
<name>T0Z2U0_9ZZZZ</name>
<dbReference type="InterPro" id="IPR001173">
    <property type="entry name" value="Glyco_trans_2-like"/>
</dbReference>
<dbReference type="PANTHER" id="PTHR43685:SF2">
    <property type="entry name" value="GLYCOSYLTRANSFERASE 2-LIKE DOMAIN-CONTAINING PROTEIN"/>
    <property type="match status" value="1"/>
</dbReference>
<dbReference type="AlphaFoldDB" id="T0Z2U0"/>
<feature type="domain" description="Glycosyltransferase 2-like" evidence="2">
    <location>
        <begin position="174"/>
        <end position="288"/>
    </location>
</feature>
<keyword evidence="3" id="KW-0808">Transferase</keyword>
<accession>T0Z2U0</accession>
<gene>
    <name evidence="3" type="ORF">B1A_17200</name>
</gene>
<keyword evidence="1" id="KW-0175">Coiled coil</keyword>
<organism evidence="3">
    <name type="scientific">mine drainage metagenome</name>
    <dbReference type="NCBI Taxonomy" id="410659"/>
    <lineage>
        <taxon>unclassified sequences</taxon>
        <taxon>metagenomes</taxon>
        <taxon>ecological metagenomes</taxon>
    </lineage>
</organism>
<dbReference type="SUPFAM" id="SSF53448">
    <property type="entry name" value="Nucleotide-diphospho-sugar transferases"/>
    <property type="match status" value="1"/>
</dbReference>
<dbReference type="Pfam" id="PF00535">
    <property type="entry name" value="Glycos_transf_2"/>
    <property type="match status" value="1"/>
</dbReference>
<dbReference type="GO" id="GO:0016740">
    <property type="term" value="F:transferase activity"/>
    <property type="evidence" value="ECO:0007669"/>
    <property type="project" value="UniProtKB-KW"/>
</dbReference>
<dbReference type="InterPro" id="IPR029044">
    <property type="entry name" value="Nucleotide-diphossugar_trans"/>
</dbReference>
<evidence type="ECO:0000256" key="1">
    <source>
        <dbReference type="SAM" id="Coils"/>
    </source>
</evidence>
<dbReference type="Gene3D" id="3.90.550.10">
    <property type="entry name" value="Spore Coat Polysaccharide Biosynthesis Protein SpsA, Chain A"/>
    <property type="match status" value="1"/>
</dbReference>
<feature type="non-terminal residue" evidence="3">
    <location>
        <position position="319"/>
    </location>
</feature>
<sequence>MLERYRAVEQLELATFRQTEIDKHRQFEEKLQLDLTELTHQLADAKLDIHSLQQELGFSLSQVAALRASTSWKVTRPLRAIGLLQRGETALLHAKFLDWMKNNSKPFHSDGILNSILRWLERRLDPSGSFLIDSDSNQAALAAIVHERHKVTNVLPAIDPLCPEAPENWPIIDISVVTFNSERWIEEFLCSLLALDYPLSHINLFFVDNGSTDSTWKKLTEASTRLRAQGISVSFDQRSNRGFGAGHNVAVAMGTAEYCLVSNVDLIFEREALKRVVAIAVSDEQRVAAWELRQKPYEHPKFYDPVTGITNWNSHACVL</sequence>
<dbReference type="InterPro" id="IPR050834">
    <property type="entry name" value="Glycosyltransf_2"/>
</dbReference>
<comment type="caution">
    <text evidence="3">The sequence shown here is derived from an EMBL/GenBank/DDBJ whole genome shotgun (WGS) entry which is preliminary data.</text>
</comment>